<organism evidence="2 3">
    <name type="scientific">Rhizobium favelukesii</name>
    <dbReference type="NCBI Taxonomy" id="348824"/>
    <lineage>
        <taxon>Bacteria</taxon>
        <taxon>Pseudomonadati</taxon>
        <taxon>Pseudomonadota</taxon>
        <taxon>Alphaproteobacteria</taxon>
        <taxon>Hyphomicrobiales</taxon>
        <taxon>Rhizobiaceae</taxon>
        <taxon>Rhizobium/Agrobacterium group</taxon>
        <taxon>Rhizobium</taxon>
    </lineage>
</organism>
<dbReference type="KEGG" id="rhl:LPU83_pLPU83c_0373"/>
<reference evidence="2" key="1">
    <citation type="submission" date="2013-11" db="EMBL/GenBank/DDBJ databases">
        <title>Draft genome sequence of the broad-host-range Rhizobium sp. LPU83 strain, a member of the low-genetic diversity Oregon-like Rhizobium sp. group.</title>
        <authorList>
            <person name="Wibberg D."/>
            <person name="Puehler A."/>
            <person name="Schlueter A."/>
        </authorList>
    </citation>
    <scope>NUCLEOTIDE SEQUENCE [LARGE SCALE GENOMIC DNA]</scope>
    <source>
        <strain evidence="2">LPU83</strain>
        <plasmid evidence="2">pLPU83c</plasmid>
    </source>
</reference>
<dbReference type="InterPro" id="IPR011990">
    <property type="entry name" value="TPR-like_helical_dom_sf"/>
</dbReference>
<dbReference type="EMBL" id="HG916854">
    <property type="protein sequence ID" value="CDM60935.1"/>
    <property type="molecule type" value="Genomic_DNA"/>
</dbReference>
<dbReference type="Gene3D" id="1.25.40.10">
    <property type="entry name" value="Tetratricopeptide repeat domain"/>
    <property type="match status" value="1"/>
</dbReference>
<dbReference type="RefSeq" id="WP_024316534.1">
    <property type="nucleotide sequence ID" value="NZ_ATTO01000035.1"/>
</dbReference>
<keyword evidence="3" id="KW-1185">Reference proteome</keyword>
<dbReference type="PATRIC" id="fig|348824.6.peg.5096"/>
<keyword evidence="1" id="KW-0812">Transmembrane</keyword>
<geneLocation type="plasmid" evidence="2 3">
    <name>pLPU83c</name>
</geneLocation>
<evidence type="ECO:0000313" key="2">
    <source>
        <dbReference type="EMBL" id="CDM60935.1"/>
    </source>
</evidence>
<protein>
    <submittedName>
        <fullName evidence="2">Uncharacterized protein</fullName>
    </submittedName>
</protein>
<keyword evidence="2" id="KW-0614">Plasmid</keyword>
<name>W6RL03_9HYPH</name>
<gene>
    <name evidence="2" type="ORF">LPU83_pLPU83c_0373</name>
</gene>
<sequence length="598" mass="66078">MLGASRDGTEDVSVPTEAEVRAQYDRILSSPEFHAPNRARAFVSYILNEALAGRSDRLKAYSIALEVFGRESSFDAQNDPVVRIEAGRMRRALERYYLVAGQDDPVFISIPKGGYVPAFRYTRPNVSPGQEIEPARATKPDLSIHDENVPRRGGNWIWIAAALGAAVLLLALLLWTVLVGSSVKDIERLVRLAPGSDLSSVDMPRIVVEPFEDLSGSPQAAAIARGLTDEVIGQLSKFKEIVVIAGGSRGETEPSLVGQSPARYILQGRVRLDDDTLRLTTRFLNKADGSVIWANNYDKQFSVREMLEVQTDVARSVAVAIAQPSGIVFQTDAARIDKQLPEDRDSYACTLAYYAYRGTLEPQKHALARDCLKHATERFPQYSTFWALLSMAYVDEVRFQYRLQTAPGPSLERAEIAAEKAVALDPQNVRALEAQMLVYFFKGDIEAALRTGTEALALNSNDTELAGEYGLRLALSGKWESGCELLSSAISRINGPIGYYEVGLATCAYMRGDYEAAEVWARMADLRYNPIHHLVLLSALGAQGKIAAARMEREWFEQNAPGILLNVREEVSTRFQRAEDREHFLDGVRAAGIPVPPH</sequence>
<proteinExistence type="predicted"/>
<keyword evidence="1" id="KW-0472">Membrane</keyword>
<dbReference type="Proteomes" id="UP000019443">
    <property type="component" value="Plasmid pLPU83c"/>
</dbReference>
<accession>W6RL03</accession>
<feature type="transmembrane region" description="Helical" evidence="1">
    <location>
        <begin position="156"/>
        <end position="178"/>
    </location>
</feature>
<evidence type="ECO:0000256" key="1">
    <source>
        <dbReference type="SAM" id="Phobius"/>
    </source>
</evidence>
<dbReference type="SUPFAM" id="SSF48452">
    <property type="entry name" value="TPR-like"/>
    <property type="match status" value="1"/>
</dbReference>
<dbReference type="HOGENOM" id="CLU_019981_3_0_5"/>
<keyword evidence="1" id="KW-1133">Transmembrane helix</keyword>
<dbReference type="AlphaFoldDB" id="W6RL03"/>
<evidence type="ECO:0000313" key="3">
    <source>
        <dbReference type="Proteomes" id="UP000019443"/>
    </source>
</evidence>